<evidence type="ECO:0000313" key="1">
    <source>
        <dbReference type="EMBL" id="GEL21084.1"/>
    </source>
</evidence>
<dbReference type="EMBL" id="BJVJ01000001">
    <property type="protein sequence ID" value="GEL21084.1"/>
    <property type="molecule type" value="Genomic_DNA"/>
</dbReference>
<reference evidence="1 2" key="1">
    <citation type="submission" date="2019-07" db="EMBL/GenBank/DDBJ databases">
        <title>Whole genome shotgun sequence of Pseudonocardia sulfidoxydans NBRC 16205.</title>
        <authorList>
            <person name="Hosoyama A."/>
            <person name="Uohara A."/>
            <person name="Ohji S."/>
            <person name="Ichikawa N."/>
        </authorList>
    </citation>
    <scope>NUCLEOTIDE SEQUENCE [LARGE SCALE GENOMIC DNA]</scope>
    <source>
        <strain evidence="1 2">NBRC 16205</strain>
    </source>
</reference>
<organism evidence="1 2">
    <name type="scientific">Pseudonocardia sulfidoxydans NBRC 16205</name>
    <dbReference type="NCBI Taxonomy" id="1223511"/>
    <lineage>
        <taxon>Bacteria</taxon>
        <taxon>Bacillati</taxon>
        <taxon>Actinomycetota</taxon>
        <taxon>Actinomycetes</taxon>
        <taxon>Pseudonocardiales</taxon>
        <taxon>Pseudonocardiaceae</taxon>
        <taxon>Pseudonocardia</taxon>
    </lineage>
</organism>
<gene>
    <name evidence="1" type="ORF">PSU4_00380</name>
</gene>
<comment type="caution">
    <text evidence="1">The sequence shown here is derived from an EMBL/GenBank/DDBJ whole genome shotgun (WGS) entry which is preliminary data.</text>
</comment>
<sequence length="66" mass="7257">MRYEFVIAARLSDTVVAAFPELKVSERPGTGTTLFGPVTDRAHLDGLLAQFSDLGLELVDMHRLPD</sequence>
<dbReference type="Proteomes" id="UP000321685">
    <property type="component" value="Unassembled WGS sequence"/>
</dbReference>
<protein>
    <submittedName>
        <fullName evidence="1">Uncharacterized protein</fullName>
    </submittedName>
</protein>
<dbReference type="AlphaFoldDB" id="A0A511DBQ0"/>
<dbReference type="RefSeq" id="WP_222596115.1">
    <property type="nucleotide sequence ID" value="NZ_BJVJ01000001.1"/>
</dbReference>
<accession>A0A511DBQ0</accession>
<proteinExistence type="predicted"/>
<name>A0A511DBQ0_9PSEU</name>
<keyword evidence="2" id="KW-1185">Reference proteome</keyword>
<evidence type="ECO:0000313" key="2">
    <source>
        <dbReference type="Proteomes" id="UP000321685"/>
    </source>
</evidence>